<dbReference type="InterPro" id="IPR002689">
    <property type="entry name" value="Cytomegalo_gL"/>
</dbReference>
<evidence type="ECO:0000256" key="17">
    <source>
        <dbReference type="HAMAP-Rule" id="MF_04036"/>
    </source>
</evidence>
<comment type="subcellular location">
    <subcellularLocation>
        <location evidence="17">Virion membrane</location>
        <topology evidence="17">Peripheral membrane protein</topology>
        <orientation evidence="17">Extracellular side</orientation>
    </subcellularLocation>
    <subcellularLocation>
        <location evidence="17">Host cell membrane</location>
        <topology evidence="17">Peripheral membrane protein</topology>
        <orientation evidence="17">Extracellular side</orientation>
    </subcellularLocation>
    <subcellularLocation>
        <location evidence="17">Host Golgi apparatus</location>
        <location evidence="17">Host trans-Golgi network</location>
    </subcellularLocation>
    <text evidence="17">gL associates with the extravirion surface through its binding to gH. During virion morphogenesis, this protein probably accumulates in the host trans-Golgi where secondary envelopment occurs.</text>
</comment>
<gene>
    <name evidence="18" type="primary">UL115</name>
    <name evidence="17" type="synonym">gL</name>
    <name evidence="18" type="ORF">CCMVgp097</name>
</gene>
<keyword evidence="5" id="KW-1234">Viral attachment to host entry receptor</keyword>
<keyword evidence="15 17" id="KW-0325">Glycoprotein</keyword>
<keyword evidence="9 17" id="KW-1040">Host Golgi apparatus</keyword>
<accession>Q8QRZ3</accession>
<keyword evidence="6 17" id="KW-1162">Viral penetration into host cytoplasm</keyword>
<comment type="subunit">
    <text evidence="17">Interacts with glycoprotein H (gH); this interaction is necessary for the correct processing and cell surface expression of gH.</text>
</comment>
<name>Q8QRZ3_9BETA</name>
<dbReference type="GO" id="GO:0044177">
    <property type="term" value="C:host cell Golgi apparatus"/>
    <property type="evidence" value="ECO:0007669"/>
    <property type="project" value="UniProtKB-SubCell"/>
</dbReference>
<dbReference type="GO" id="GO:0046718">
    <property type="term" value="P:symbiont entry into host cell"/>
    <property type="evidence" value="ECO:0007669"/>
    <property type="project" value="UniProtKB-KW"/>
</dbReference>
<evidence type="ECO:0000256" key="4">
    <source>
        <dbReference type="ARBA" id="ARBA00022581"/>
    </source>
</evidence>
<keyword evidence="4" id="KW-0945">Host-virus interaction</keyword>
<evidence type="ECO:0000256" key="6">
    <source>
        <dbReference type="ARBA" id="ARBA00022595"/>
    </source>
</evidence>
<comment type="function">
    <text evidence="17">The heterodimer glycoprotein H-glycoprotein L is required for the fusion of viral and plasma membranes leading to virus entry into the host cell. Acts as a functional inhibitor of gH and maintains gH in an inhibited form. Upon binding to host integrins, gL dissociates from gH leading to activation of the viral fusion glycoproteins gB and gH.</text>
</comment>
<evidence type="ECO:0000256" key="5">
    <source>
        <dbReference type="ARBA" id="ARBA00022587"/>
    </source>
</evidence>
<evidence type="ECO:0000313" key="18">
    <source>
        <dbReference type="EMBL" id="AAM00745.1"/>
    </source>
</evidence>
<protein>
    <recommendedName>
        <fullName evidence="17">Envelope glycoprotein L</fullName>
        <shortName evidence="17">gL</shortName>
    </recommendedName>
</protein>
<keyword evidence="10 17" id="KW-0946">Virion</keyword>
<evidence type="ECO:0000256" key="12">
    <source>
        <dbReference type="ARBA" id="ARBA00022879"/>
    </source>
</evidence>
<dbReference type="GO" id="GO:0098670">
    <property type="term" value="P:entry receptor-mediated virion attachment to host cell"/>
    <property type="evidence" value="ECO:0007669"/>
    <property type="project" value="UniProtKB-KW"/>
</dbReference>
<proteinExistence type="inferred from homology"/>
<evidence type="ECO:0000313" key="20">
    <source>
        <dbReference type="Proteomes" id="UP000099188"/>
    </source>
</evidence>
<dbReference type="OrthoDB" id="16766at10239"/>
<evidence type="ECO:0000256" key="11">
    <source>
        <dbReference type="ARBA" id="ARBA00022870"/>
    </source>
</evidence>
<keyword evidence="2 17" id="KW-1032">Host cell membrane</keyword>
<evidence type="ECO:0000256" key="13">
    <source>
        <dbReference type="ARBA" id="ARBA00023136"/>
    </source>
</evidence>
<evidence type="ECO:0000256" key="15">
    <source>
        <dbReference type="ARBA" id="ARBA00023180"/>
    </source>
</evidence>
<keyword evidence="14" id="KW-1015">Disulfide bond</keyword>
<evidence type="ECO:0000256" key="3">
    <source>
        <dbReference type="ARBA" id="ARBA00022521"/>
    </source>
</evidence>
<dbReference type="KEGG" id="vg:935510"/>
<organism evidence="18 20">
    <name type="scientific">Panine betaherpesvirus 2</name>
    <name type="common">Chimpanzee cytomegalovirus</name>
    <dbReference type="NCBI Taxonomy" id="188763"/>
    <lineage>
        <taxon>Viruses</taxon>
        <taxon>Duplodnaviria</taxon>
        <taxon>Heunggongvirae</taxon>
        <taxon>Peploviricota</taxon>
        <taxon>Herviviricetes</taxon>
        <taxon>Herpesvirales</taxon>
        <taxon>Orthoherpesviridae</taxon>
        <taxon>Betaherpesvirinae</taxon>
        <taxon>Cytomegalovirus</taxon>
        <taxon>Cytomegalovirus paninebeta2</taxon>
    </lineage>
</organism>
<keyword evidence="20" id="KW-1185">Reference proteome</keyword>
<dbReference type="Proteomes" id="UP000099188">
    <property type="component" value="Segment"/>
</dbReference>
<keyword evidence="7" id="KW-0732">Signal</keyword>
<dbReference type="EMBL" id="AF480884">
    <property type="protein sequence ID" value="AAM00745.1"/>
    <property type="molecule type" value="Genomic_DNA"/>
</dbReference>
<dbReference type="PROSITE" id="PS52025">
    <property type="entry name" value="GL_BHV"/>
    <property type="match status" value="1"/>
</dbReference>
<evidence type="ECO:0000256" key="16">
    <source>
        <dbReference type="ARBA" id="ARBA00023296"/>
    </source>
</evidence>
<evidence type="ECO:0000313" key="19">
    <source>
        <dbReference type="EMBL" id="QXV67859.1"/>
    </source>
</evidence>
<dbReference type="GO" id="GO:0019031">
    <property type="term" value="C:viral envelope"/>
    <property type="evidence" value="ECO:0007669"/>
    <property type="project" value="UniProtKB-UniRule"/>
</dbReference>
<dbReference type="GeneID" id="935510"/>
<dbReference type="EMBL" id="MZ151943">
    <property type="protein sequence ID" value="QXV67859.1"/>
    <property type="molecule type" value="Genomic_DNA"/>
</dbReference>
<keyword evidence="8" id="KW-1161">Viral attachment to host cell</keyword>
<sequence length="274" mass="30514">MYDLRPPRHRLRILTVVAWIVAAAAAAASSDPACPELTRRCLAGEVFPAKDDSWLWPLVNATHRDGMLSQLIRYPSLRHQQQLLQGQQQQAVGAVTVDDGFLESLLMLYNNPSQLRALLTLINSDAAPRWMALLRGYGQCGDGSPSIYTCVDDLCRGYDLTQLKYVRTVFSEHVLGFELVPPFYFNALLAVRNEATRTSRAVRVPVSTARSPGGITLFYQLYNLVKEFCLRHGLNPPLLQRLDKYYADLPAALKQARVNLPARSRYGPAGVDAG</sequence>
<keyword evidence="3 17" id="KW-1169">Fusion of virus membrane with host cell membrane</keyword>
<keyword evidence="12 17" id="KW-0261">Viral envelope protein</keyword>
<keyword evidence="13 17" id="KW-0472">Membrane</keyword>
<evidence type="ECO:0000256" key="14">
    <source>
        <dbReference type="ARBA" id="ARBA00023157"/>
    </source>
</evidence>
<keyword evidence="16 17" id="KW-1160">Virus entry into host cell</keyword>
<reference evidence="18 20" key="1">
    <citation type="journal article" date="2003" name="J. Gen. Virol.">
        <title>The human cytomegalovirus genome revisited: comparison with the chimpanzee cytomegalovirus genome.</title>
        <authorList>
            <person name="Davison A.J."/>
            <person name="Dolan A."/>
            <person name="Akter P."/>
            <person name="Addison C."/>
            <person name="Dargan D.J."/>
            <person name="Alcendor D.J."/>
            <person name="McGeoch D.J."/>
            <person name="Hayward G.S."/>
        </authorList>
    </citation>
    <scope>NUCLEOTIDE SEQUENCE [LARGE SCALE GENOMIC DNA]</scope>
    <source>
        <strain evidence="18">Heberling</strain>
    </source>
</reference>
<dbReference type="GO" id="GO:0055036">
    <property type="term" value="C:virion membrane"/>
    <property type="evidence" value="ECO:0007669"/>
    <property type="project" value="UniProtKB-SubCell"/>
</dbReference>
<keyword evidence="11 17" id="KW-1043">Host membrane</keyword>
<evidence type="ECO:0000256" key="9">
    <source>
        <dbReference type="ARBA" id="ARBA00022812"/>
    </source>
</evidence>
<evidence type="ECO:0000256" key="2">
    <source>
        <dbReference type="ARBA" id="ARBA00022511"/>
    </source>
</evidence>
<evidence type="ECO:0000256" key="7">
    <source>
        <dbReference type="ARBA" id="ARBA00022729"/>
    </source>
</evidence>
<keyword evidence="1 17" id="KW-1168">Fusion of virus membrane with host membrane</keyword>
<reference evidence="19" key="2">
    <citation type="submission" date="2021-05" db="EMBL/GenBank/DDBJ databases">
        <title>Cloning and multi-omic analysis of chimpanzee cytomegalovirus: a resource for comparative functional genomics.</title>
        <authorList>
            <person name="Phan Q.V."/>
        </authorList>
    </citation>
    <scope>NUCLEOTIDE SEQUENCE</scope>
    <source>
        <strain evidence="19">Heberling</strain>
    </source>
</reference>
<evidence type="ECO:0000256" key="8">
    <source>
        <dbReference type="ARBA" id="ARBA00022804"/>
    </source>
</evidence>
<dbReference type="Pfam" id="PF01801">
    <property type="entry name" value="Cytomega_gL"/>
    <property type="match status" value="1"/>
</dbReference>
<evidence type="ECO:0000256" key="10">
    <source>
        <dbReference type="ARBA" id="ARBA00022844"/>
    </source>
</evidence>
<dbReference type="GO" id="GO:0019064">
    <property type="term" value="P:fusion of virus membrane with host plasma membrane"/>
    <property type="evidence" value="ECO:0007669"/>
    <property type="project" value="UniProtKB-UniRule"/>
</dbReference>
<dbReference type="GO" id="GO:0020002">
    <property type="term" value="C:host cell plasma membrane"/>
    <property type="evidence" value="ECO:0007669"/>
    <property type="project" value="UniProtKB-SubCell"/>
</dbReference>
<dbReference type="HAMAP" id="MF_04036">
    <property type="entry name" value="HSV_GL_betahv"/>
    <property type="match status" value="1"/>
</dbReference>
<evidence type="ECO:0000256" key="1">
    <source>
        <dbReference type="ARBA" id="ARBA00022506"/>
    </source>
</evidence>
<dbReference type="RefSeq" id="NP_612739.1">
    <property type="nucleotide sequence ID" value="NC_003521.1"/>
</dbReference>